<accession>A0A075JYR4</accession>
<organism evidence="1 2">
    <name type="scientific">Dyella japonica A8</name>
    <dbReference type="NCBI Taxonomy" id="1217721"/>
    <lineage>
        <taxon>Bacteria</taxon>
        <taxon>Pseudomonadati</taxon>
        <taxon>Pseudomonadota</taxon>
        <taxon>Gammaproteobacteria</taxon>
        <taxon>Lysobacterales</taxon>
        <taxon>Rhodanobacteraceae</taxon>
        <taxon>Dyella</taxon>
    </lineage>
</organism>
<reference evidence="1 2" key="1">
    <citation type="submission" date="2014-07" db="EMBL/GenBank/DDBJ databases">
        <title>Complete Genome Sequence of Dyella japonica Strain A8 Isolated from Malaysian Tropical Soil.</title>
        <authorList>
            <person name="Hui R.K.H."/>
            <person name="Chen J.-W."/>
            <person name="Chan K.-G."/>
            <person name="Leung F.C.C."/>
        </authorList>
    </citation>
    <scope>NUCLEOTIDE SEQUENCE [LARGE SCALE GENOMIC DNA]</scope>
    <source>
        <strain evidence="1 2">A8</strain>
    </source>
</reference>
<name>A0A075JYR4_9GAMM</name>
<protein>
    <recommendedName>
        <fullName evidence="3">DUF3247 domain-containing protein</fullName>
    </recommendedName>
</protein>
<evidence type="ECO:0000313" key="1">
    <source>
        <dbReference type="EMBL" id="AIF46735.1"/>
    </source>
</evidence>
<dbReference type="RefSeq" id="WP_019463551.1">
    <property type="nucleotide sequence ID" value="NZ_ALOY01000047.1"/>
</dbReference>
<dbReference type="HOGENOM" id="CLU_146115_0_0_6"/>
<dbReference type="PATRIC" id="fig|1217721.7.peg.1131"/>
<dbReference type="OrthoDB" id="5958099at2"/>
<dbReference type="EMBL" id="CP008884">
    <property type="protein sequence ID" value="AIF46735.1"/>
    <property type="molecule type" value="Genomic_DNA"/>
</dbReference>
<dbReference type="Proteomes" id="UP000027987">
    <property type="component" value="Chromosome"/>
</dbReference>
<evidence type="ECO:0000313" key="2">
    <source>
        <dbReference type="Proteomes" id="UP000027987"/>
    </source>
</evidence>
<gene>
    <name evidence="1" type="ORF">HY57_05405</name>
</gene>
<dbReference type="AlphaFoldDB" id="A0A075JYR4"/>
<dbReference type="Gene3D" id="2.30.30.720">
    <property type="entry name" value="Protein of unknown function (DUF3247)"/>
    <property type="match status" value="1"/>
</dbReference>
<evidence type="ECO:0008006" key="3">
    <source>
        <dbReference type="Google" id="ProtNLM"/>
    </source>
</evidence>
<proteinExistence type="predicted"/>
<dbReference type="Pfam" id="PF11607">
    <property type="entry name" value="DUF3247"/>
    <property type="match status" value="1"/>
</dbReference>
<sequence>MGQFAERVYTDPAMIQRLEDLIEQLPTGGHVVLQLADGTCCEGVVCESPSVQVFRDPQENEGINGVLRLERPDEPAWTRYVWLGDIQSVEQLDSITGSEA</sequence>
<keyword evidence="2" id="KW-1185">Reference proteome</keyword>
<dbReference type="InterPro" id="IPR021649">
    <property type="entry name" value="DUF3247"/>
</dbReference>
<dbReference type="KEGG" id="dja:HY57_05405"/>